<sequence>MGKLVQFVTSLHQATSRAYIDRMVDDKVHCMLKAKE</sequence>
<name>A0A382RGZ9_9ZZZZ</name>
<proteinExistence type="predicted"/>
<gene>
    <name evidence="1" type="ORF">METZ01_LOCUS349289</name>
</gene>
<accession>A0A382RGZ9</accession>
<feature type="non-terminal residue" evidence="1">
    <location>
        <position position="36"/>
    </location>
</feature>
<reference evidence="1" key="1">
    <citation type="submission" date="2018-05" db="EMBL/GenBank/DDBJ databases">
        <authorList>
            <person name="Lanie J.A."/>
            <person name="Ng W.-L."/>
            <person name="Kazmierczak K.M."/>
            <person name="Andrzejewski T.M."/>
            <person name="Davidsen T.M."/>
            <person name="Wayne K.J."/>
            <person name="Tettelin H."/>
            <person name="Glass J.I."/>
            <person name="Rusch D."/>
            <person name="Podicherti R."/>
            <person name="Tsui H.-C.T."/>
            <person name="Winkler M.E."/>
        </authorList>
    </citation>
    <scope>NUCLEOTIDE SEQUENCE</scope>
</reference>
<protein>
    <submittedName>
        <fullName evidence="1">Uncharacterized protein</fullName>
    </submittedName>
</protein>
<dbReference type="AlphaFoldDB" id="A0A382RGZ9"/>
<dbReference type="EMBL" id="UINC01121340">
    <property type="protein sequence ID" value="SVC96435.1"/>
    <property type="molecule type" value="Genomic_DNA"/>
</dbReference>
<evidence type="ECO:0000313" key="1">
    <source>
        <dbReference type="EMBL" id="SVC96435.1"/>
    </source>
</evidence>
<organism evidence="1">
    <name type="scientific">marine metagenome</name>
    <dbReference type="NCBI Taxonomy" id="408172"/>
    <lineage>
        <taxon>unclassified sequences</taxon>
        <taxon>metagenomes</taxon>
        <taxon>ecological metagenomes</taxon>
    </lineage>
</organism>